<dbReference type="Proteomes" id="UP001163823">
    <property type="component" value="Chromosome 11"/>
</dbReference>
<evidence type="ECO:0000313" key="2">
    <source>
        <dbReference type="Proteomes" id="UP001163823"/>
    </source>
</evidence>
<evidence type="ECO:0000313" key="1">
    <source>
        <dbReference type="EMBL" id="KAJ7950578.1"/>
    </source>
</evidence>
<dbReference type="EMBL" id="JARAOO010000011">
    <property type="protein sequence ID" value="KAJ7950578.1"/>
    <property type="molecule type" value="Genomic_DNA"/>
</dbReference>
<accession>A0AAD7PCI8</accession>
<proteinExistence type="predicted"/>
<dbReference type="AlphaFoldDB" id="A0AAD7PCI8"/>
<name>A0AAD7PCI8_QUISA</name>
<sequence length="186" mass="21122">MHRNAEPYPCSLASQFLGNHSCLLSYTIKSHFFEEKEDKKHKGSDLGRMGSSANLDLLAEVAAQKLEEGRADTERKDKQGLKFISSEENSLIPNCLSLSRFQSHPSEREKKDYLDTETVLLEFIRFCAYKKTQNENLSSLKDKSTAGFIFPVRLIPRKKRSVTLRKGLEIGGRSVSGFEEFSLQRA</sequence>
<keyword evidence="2" id="KW-1185">Reference proteome</keyword>
<comment type="caution">
    <text evidence="1">The sequence shown here is derived from an EMBL/GenBank/DDBJ whole genome shotgun (WGS) entry which is preliminary data.</text>
</comment>
<dbReference type="KEGG" id="qsa:O6P43_026754"/>
<organism evidence="1 2">
    <name type="scientific">Quillaja saponaria</name>
    <name type="common">Soap bark tree</name>
    <dbReference type="NCBI Taxonomy" id="32244"/>
    <lineage>
        <taxon>Eukaryota</taxon>
        <taxon>Viridiplantae</taxon>
        <taxon>Streptophyta</taxon>
        <taxon>Embryophyta</taxon>
        <taxon>Tracheophyta</taxon>
        <taxon>Spermatophyta</taxon>
        <taxon>Magnoliopsida</taxon>
        <taxon>eudicotyledons</taxon>
        <taxon>Gunneridae</taxon>
        <taxon>Pentapetalae</taxon>
        <taxon>rosids</taxon>
        <taxon>fabids</taxon>
        <taxon>Fabales</taxon>
        <taxon>Quillajaceae</taxon>
        <taxon>Quillaja</taxon>
    </lineage>
</organism>
<reference evidence="1" key="1">
    <citation type="journal article" date="2023" name="Science">
        <title>Elucidation of the pathway for biosynthesis of saponin adjuvants from the soapbark tree.</title>
        <authorList>
            <person name="Reed J."/>
            <person name="Orme A."/>
            <person name="El-Demerdash A."/>
            <person name="Owen C."/>
            <person name="Martin L.B.B."/>
            <person name="Misra R.C."/>
            <person name="Kikuchi S."/>
            <person name="Rejzek M."/>
            <person name="Martin A.C."/>
            <person name="Harkess A."/>
            <person name="Leebens-Mack J."/>
            <person name="Louveau T."/>
            <person name="Stephenson M.J."/>
            <person name="Osbourn A."/>
        </authorList>
    </citation>
    <scope>NUCLEOTIDE SEQUENCE</scope>
    <source>
        <strain evidence="1">S10</strain>
    </source>
</reference>
<protein>
    <submittedName>
        <fullName evidence="1">Uncharacterized protein</fullName>
    </submittedName>
</protein>
<gene>
    <name evidence="1" type="ORF">O6P43_026754</name>
</gene>